<dbReference type="Proteomes" id="UP000663841">
    <property type="component" value="Unassembled WGS sequence"/>
</dbReference>
<dbReference type="AlphaFoldDB" id="A0A8H3AUD2"/>
<comment type="caution">
    <text evidence="7">The sequence shown here is derived from an EMBL/GenBank/DDBJ whole genome shotgun (WGS) entry which is preliminary data.</text>
</comment>
<evidence type="ECO:0000313" key="7">
    <source>
        <dbReference type="EMBL" id="CAE6438986.1"/>
    </source>
</evidence>
<dbReference type="PANTHER" id="PTHR47966:SF6">
    <property type="entry name" value="PEPTIDASE A1 DOMAIN-CONTAINING PROTEIN"/>
    <property type="match status" value="1"/>
</dbReference>
<sequence length="813" mass="86399">MSHSFLTPQPSIMKSLLVLPLASAAMASSSVHIPLLRRSHAGFFTPEDLAAQRDALDSKYHRNAGSTVRPRQNGAGIPMVNQNGDLAYYALMNVGTPPVAYGVALDTGSSDLWFQSRPFGVRYGSGSVQGVIVSDHVEMGGFAIQNQVMGLVNQTSGVLLNGNSAGLLGLAFQMLSNTQSVPFWEALIASGSWSQPLMSFWMTRFTNVSTVRNEEYGGEFRMGGLNASLYTGEIEYINMPSSIKAYWSIPLRQITVNGGSPMIITNLGVTSLAAIDTGTSLIGGPPDIVANIYGQIPNAQKGTGNLERYWVYPCNQAVNVAFNFGGRSWTMESADFKLLTTNPNICVGAIFELSMGGLGNPDVPQWVVGDAFLKNVYSIFRYEPPSIGFAQLSAAATGGQPILQQPISTSNSTSPTSAPVATTTSTAHVVSRSHKAVSSTSLIRRGKSHPTLDFAAERKGLQAKYGGKQSKGHNTRQNIIQEDMTNQNMDVLYYATVEVGTPPQSYAVILDTGSSDMWLQSVDCAPCTGKKINATISSTLQRSSSPFSITYGIGSVKGTLVNDVVSIGSSSDFAVQNQVWGLVNYTLGTPVPGDIAGLMGLGFKNLAASQATPFWEALVSDNKWHDPVMSFWMTRYNNVSTASAAEFGGEFILGGTNEALYTGDVEFISLSYASNPTFWAIPIHTFTVNGNDVSAAGSSASSALAAIDTATSLIGGPAGVVGNLYAAIPGAQRGQGVLEGFWTFQKVELTLNFGGRAWAMASDDFTLTTDTAGTCVGAIFETSLGDPDNSQIPHWYIGASFLVNNLFTASTSY</sequence>
<reference evidence="7" key="1">
    <citation type="submission" date="2021-01" db="EMBL/GenBank/DDBJ databases">
        <authorList>
            <person name="Kaushik A."/>
        </authorList>
    </citation>
    <scope>NUCLEOTIDE SEQUENCE</scope>
    <source>
        <strain evidence="7">AG3-T5</strain>
    </source>
</reference>
<feature type="signal peptide" evidence="5">
    <location>
        <begin position="1"/>
        <end position="27"/>
    </location>
</feature>
<evidence type="ECO:0000256" key="2">
    <source>
        <dbReference type="ARBA" id="ARBA00022750"/>
    </source>
</evidence>
<comment type="similarity">
    <text evidence="1 4">Belongs to the peptidase A1 family.</text>
</comment>
<feature type="domain" description="Peptidase A1" evidence="6">
    <location>
        <begin position="88"/>
        <end position="390"/>
    </location>
</feature>
<dbReference type="PROSITE" id="PS00141">
    <property type="entry name" value="ASP_PROTEASE"/>
    <property type="match status" value="2"/>
</dbReference>
<evidence type="ECO:0000313" key="8">
    <source>
        <dbReference type="Proteomes" id="UP000663841"/>
    </source>
</evidence>
<dbReference type="Pfam" id="PF00026">
    <property type="entry name" value="Asp"/>
    <property type="match status" value="2"/>
</dbReference>
<dbReference type="InterPro" id="IPR021109">
    <property type="entry name" value="Peptidase_aspartic_dom_sf"/>
</dbReference>
<evidence type="ECO:0000256" key="5">
    <source>
        <dbReference type="SAM" id="SignalP"/>
    </source>
</evidence>
<evidence type="ECO:0000256" key="1">
    <source>
        <dbReference type="ARBA" id="ARBA00007447"/>
    </source>
</evidence>
<keyword evidence="4" id="KW-0645">Protease</keyword>
<organism evidence="7 8">
    <name type="scientific">Rhizoctonia solani</name>
    <dbReference type="NCBI Taxonomy" id="456999"/>
    <lineage>
        <taxon>Eukaryota</taxon>
        <taxon>Fungi</taxon>
        <taxon>Dikarya</taxon>
        <taxon>Basidiomycota</taxon>
        <taxon>Agaricomycotina</taxon>
        <taxon>Agaricomycetes</taxon>
        <taxon>Cantharellales</taxon>
        <taxon>Ceratobasidiaceae</taxon>
        <taxon>Rhizoctonia</taxon>
    </lineage>
</organism>
<evidence type="ECO:0000259" key="6">
    <source>
        <dbReference type="PROSITE" id="PS51767"/>
    </source>
</evidence>
<dbReference type="GO" id="GO:0006508">
    <property type="term" value="P:proteolysis"/>
    <property type="evidence" value="ECO:0007669"/>
    <property type="project" value="UniProtKB-KW"/>
</dbReference>
<dbReference type="InterPro" id="IPR001969">
    <property type="entry name" value="Aspartic_peptidase_AS"/>
</dbReference>
<keyword evidence="4" id="KW-0378">Hydrolase</keyword>
<dbReference type="CDD" id="cd05471">
    <property type="entry name" value="pepsin_like"/>
    <property type="match status" value="2"/>
</dbReference>
<evidence type="ECO:0000256" key="3">
    <source>
        <dbReference type="PIRSR" id="PIRSR601461-1"/>
    </source>
</evidence>
<dbReference type="PANTHER" id="PTHR47966">
    <property type="entry name" value="BETA-SITE APP-CLEAVING ENZYME, ISOFORM A-RELATED"/>
    <property type="match status" value="1"/>
</dbReference>
<keyword evidence="2 4" id="KW-0064">Aspartyl protease</keyword>
<dbReference type="PRINTS" id="PR00792">
    <property type="entry name" value="PEPSIN"/>
</dbReference>
<proteinExistence type="inferred from homology"/>
<feature type="chain" id="PRO_5034898999" description="Peptidase A1 domain-containing protein" evidence="5">
    <location>
        <begin position="28"/>
        <end position="813"/>
    </location>
</feature>
<dbReference type="SUPFAM" id="SSF50630">
    <property type="entry name" value="Acid proteases"/>
    <property type="match status" value="2"/>
</dbReference>
<feature type="active site" evidence="3">
    <location>
        <position position="708"/>
    </location>
</feature>
<evidence type="ECO:0000256" key="4">
    <source>
        <dbReference type="RuleBase" id="RU000454"/>
    </source>
</evidence>
<keyword evidence="5" id="KW-0732">Signal</keyword>
<dbReference type="PROSITE" id="PS51767">
    <property type="entry name" value="PEPTIDASE_A1"/>
    <property type="match status" value="2"/>
</dbReference>
<gene>
    <name evidence="7" type="ORF">RDB_LOCUS88765</name>
</gene>
<feature type="domain" description="Peptidase A1" evidence="6">
    <location>
        <begin position="493"/>
        <end position="813"/>
    </location>
</feature>
<dbReference type="InterPro" id="IPR034164">
    <property type="entry name" value="Pepsin-like_dom"/>
</dbReference>
<dbReference type="GO" id="GO:0004190">
    <property type="term" value="F:aspartic-type endopeptidase activity"/>
    <property type="evidence" value="ECO:0007669"/>
    <property type="project" value="UniProtKB-KW"/>
</dbReference>
<name>A0A8H3AUD2_9AGAM</name>
<dbReference type="FunFam" id="2.40.70.10:FF:000008">
    <property type="entry name" value="Cathepsin D"/>
    <property type="match status" value="1"/>
</dbReference>
<dbReference type="InterPro" id="IPR001461">
    <property type="entry name" value="Aspartic_peptidase_A1"/>
</dbReference>
<protein>
    <recommendedName>
        <fullName evidence="6">Peptidase A1 domain-containing protein</fullName>
    </recommendedName>
</protein>
<dbReference type="InterPro" id="IPR033121">
    <property type="entry name" value="PEPTIDASE_A1"/>
</dbReference>
<feature type="active site" evidence="3">
    <location>
        <position position="511"/>
    </location>
</feature>
<dbReference type="Gene3D" id="2.40.70.10">
    <property type="entry name" value="Acid Proteases"/>
    <property type="match status" value="5"/>
</dbReference>
<dbReference type="EMBL" id="CAJMWW010000091">
    <property type="protein sequence ID" value="CAE6438986.1"/>
    <property type="molecule type" value="Genomic_DNA"/>
</dbReference>
<accession>A0A8H3AUD2</accession>